<gene>
    <name evidence="3" type="ORF">Pfra01_000633300</name>
</gene>
<keyword evidence="2" id="KW-0472">Membrane</keyword>
<feature type="region of interest" description="Disordered" evidence="1">
    <location>
        <begin position="26"/>
        <end position="81"/>
    </location>
</feature>
<accession>A0A9W6UB17</accession>
<feature type="transmembrane region" description="Helical" evidence="2">
    <location>
        <begin position="313"/>
        <end position="334"/>
    </location>
</feature>
<keyword evidence="2" id="KW-0812">Transmembrane</keyword>
<evidence type="ECO:0000313" key="4">
    <source>
        <dbReference type="Proteomes" id="UP001165121"/>
    </source>
</evidence>
<dbReference type="Pfam" id="PF08555">
    <property type="entry name" value="FAM32A"/>
    <property type="match status" value="1"/>
</dbReference>
<feature type="region of interest" description="Disordered" evidence="1">
    <location>
        <begin position="153"/>
        <end position="177"/>
    </location>
</feature>
<keyword evidence="4" id="KW-1185">Reference proteome</keyword>
<dbReference type="InterPro" id="IPR013865">
    <property type="entry name" value="FAM32A"/>
</dbReference>
<feature type="compositionally biased region" description="Basic and acidic residues" evidence="1">
    <location>
        <begin position="47"/>
        <end position="65"/>
    </location>
</feature>
<feature type="compositionally biased region" description="Basic residues" evidence="1">
    <location>
        <begin position="37"/>
        <end position="46"/>
    </location>
</feature>
<dbReference type="AlphaFoldDB" id="A0A9W6UB17"/>
<keyword evidence="2" id="KW-1133">Transmembrane helix</keyword>
<sequence>MSSRLPCGTSCERVAMSSYSRTVGGKLQLKGGLSLKPAKKHKKKKNKKEEKDEDKKEKKRDREQPQEPAATRLQLVKTRGSGRLLSSGTTLMGLPGCRFLQELSVGDAVVVQHPTSLREETRIVRMVLSDVSAGVSSAFSSDLVSSTPFQYIKAPPEDETREQQQQQENKKKKRKVDEQTAFGTYAGGTEKGGQITYRVKKSGAYGGYAIVKEVPRVQIITAPFILPLAIVLLQESIPLQDPKDGWKSNYGFWVRVGFIGAATAFALVDQVEPWLDVPGLSTRQTVFYCIGVGTGFVVTGMVVTGIWAFPVPFFMLSLSTVMVIVLLGLFRIIVGTRSFQCLLAQKNQLKQLNRIGSLQAFVSMVYPLYESLFMKTKDTTYELPVILILPISSSS</sequence>
<evidence type="ECO:0000313" key="3">
    <source>
        <dbReference type="EMBL" id="GMF29529.1"/>
    </source>
</evidence>
<reference evidence="3" key="1">
    <citation type="submission" date="2023-04" db="EMBL/GenBank/DDBJ databases">
        <title>Phytophthora fragariaefolia NBRC 109709.</title>
        <authorList>
            <person name="Ichikawa N."/>
            <person name="Sato H."/>
            <person name="Tonouchi N."/>
        </authorList>
    </citation>
    <scope>NUCLEOTIDE SEQUENCE</scope>
    <source>
        <strain evidence="3">NBRC 109709</strain>
    </source>
</reference>
<comment type="caution">
    <text evidence="3">The sequence shown here is derived from an EMBL/GenBank/DDBJ whole genome shotgun (WGS) entry which is preliminary data.</text>
</comment>
<feature type="transmembrane region" description="Helical" evidence="2">
    <location>
        <begin position="288"/>
        <end position="307"/>
    </location>
</feature>
<feature type="compositionally biased region" description="Low complexity" evidence="1">
    <location>
        <begin position="26"/>
        <end position="36"/>
    </location>
</feature>
<name>A0A9W6UB17_9STRA</name>
<evidence type="ECO:0000256" key="1">
    <source>
        <dbReference type="SAM" id="MobiDB-lite"/>
    </source>
</evidence>
<protein>
    <submittedName>
        <fullName evidence="3">Unnamed protein product</fullName>
    </submittedName>
</protein>
<dbReference type="EMBL" id="BSXT01000539">
    <property type="protein sequence ID" value="GMF29529.1"/>
    <property type="molecule type" value="Genomic_DNA"/>
</dbReference>
<dbReference type="OrthoDB" id="311468at2759"/>
<proteinExistence type="predicted"/>
<dbReference type="Proteomes" id="UP001165121">
    <property type="component" value="Unassembled WGS sequence"/>
</dbReference>
<organism evidence="3 4">
    <name type="scientific">Phytophthora fragariaefolia</name>
    <dbReference type="NCBI Taxonomy" id="1490495"/>
    <lineage>
        <taxon>Eukaryota</taxon>
        <taxon>Sar</taxon>
        <taxon>Stramenopiles</taxon>
        <taxon>Oomycota</taxon>
        <taxon>Peronosporomycetes</taxon>
        <taxon>Peronosporales</taxon>
        <taxon>Peronosporaceae</taxon>
        <taxon>Phytophthora</taxon>
    </lineage>
</organism>
<evidence type="ECO:0000256" key="2">
    <source>
        <dbReference type="SAM" id="Phobius"/>
    </source>
</evidence>